<feature type="non-terminal residue" evidence="2">
    <location>
        <position position="1"/>
    </location>
</feature>
<proteinExistence type="predicted"/>
<reference evidence="2" key="1">
    <citation type="journal article" date="2019" name="Sci. Rep.">
        <title>Draft genome of Tanacetum cinerariifolium, the natural source of mosquito coil.</title>
        <authorList>
            <person name="Yamashiro T."/>
            <person name="Shiraishi A."/>
            <person name="Satake H."/>
            <person name="Nakayama K."/>
        </authorList>
    </citation>
    <scope>NUCLEOTIDE SEQUENCE</scope>
</reference>
<protein>
    <submittedName>
        <fullName evidence="2">Uncharacterized protein</fullName>
    </submittedName>
</protein>
<feature type="region of interest" description="Disordered" evidence="1">
    <location>
        <begin position="56"/>
        <end position="84"/>
    </location>
</feature>
<feature type="non-terminal residue" evidence="2">
    <location>
        <position position="84"/>
    </location>
</feature>
<evidence type="ECO:0000313" key="2">
    <source>
        <dbReference type="EMBL" id="GFD58668.1"/>
    </source>
</evidence>
<dbReference type="EMBL" id="BKCJ011855840">
    <property type="protein sequence ID" value="GFD58668.1"/>
    <property type="molecule type" value="Genomic_DNA"/>
</dbReference>
<sequence length="84" mass="9346">FGLDRMDMNGIVITAQFRTSSGGQYAVSRAFNDKLKRLVDKSTDVRFAQTYPQLVMSPHNGQMLPMEEGDEQQPLPGKASVVNK</sequence>
<organism evidence="2">
    <name type="scientific">Tanacetum cinerariifolium</name>
    <name type="common">Dalmatian daisy</name>
    <name type="synonym">Chrysanthemum cinerariifolium</name>
    <dbReference type="NCBI Taxonomy" id="118510"/>
    <lineage>
        <taxon>Eukaryota</taxon>
        <taxon>Viridiplantae</taxon>
        <taxon>Streptophyta</taxon>
        <taxon>Embryophyta</taxon>
        <taxon>Tracheophyta</taxon>
        <taxon>Spermatophyta</taxon>
        <taxon>Magnoliopsida</taxon>
        <taxon>eudicotyledons</taxon>
        <taxon>Gunneridae</taxon>
        <taxon>Pentapetalae</taxon>
        <taxon>asterids</taxon>
        <taxon>campanulids</taxon>
        <taxon>Asterales</taxon>
        <taxon>Asteraceae</taxon>
        <taxon>Asteroideae</taxon>
        <taxon>Anthemideae</taxon>
        <taxon>Anthemidinae</taxon>
        <taxon>Tanacetum</taxon>
    </lineage>
</organism>
<name>A0A699XKW2_TANCI</name>
<dbReference type="AlphaFoldDB" id="A0A699XKW2"/>
<gene>
    <name evidence="2" type="ORF">Tci_930637</name>
</gene>
<comment type="caution">
    <text evidence="2">The sequence shown here is derived from an EMBL/GenBank/DDBJ whole genome shotgun (WGS) entry which is preliminary data.</text>
</comment>
<evidence type="ECO:0000256" key="1">
    <source>
        <dbReference type="SAM" id="MobiDB-lite"/>
    </source>
</evidence>
<accession>A0A699XKW2</accession>